<dbReference type="RefSeq" id="WP_188072753.1">
    <property type="nucleotide sequence ID" value="NZ_BSPS01000013.1"/>
</dbReference>
<gene>
    <name evidence="1" type="ORF">GGR43_002977</name>
</gene>
<dbReference type="Proteomes" id="UP000571950">
    <property type="component" value="Unassembled WGS sequence"/>
</dbReference>
<proteinExistence type="predicted"/>
<name>A0A7W6FRP0_9SPHN</name>
<keyword evidence="2" id="KW-1185">Reference proteome</keyword>
<evidence type="ECO:0000313" key="1">
    <source>
        <dbReference type="EMBL" id="MBB3927254.1"/>
    </source>
</evidence>
<sequence>MAAQPKSKPQPKWIIDLHGIKDALTTRSNAKAQILDAIQSGEMLVMRSVQDELKNLYEHLWADFVAIKGKKYVDTTVAVSAVAAQLQEAHGSSLLGGVPSFAHFEAVALARTKKLKLVSAGKGLSDCKQIASKCGLPATDIIDISGV</sequence>
<protein>
    <submittedName>
        <fullName evidence="1">Uncharacterized protein</fullName>
    </submittedName>
</protein>
<evidence type="ECO:0000313" key="2">
    <source>
        <dbReference type="Proteomes" id="UP000571950"/>
    </source>
</evidence>
<comment type="caution">
    <text evidence="1">The sequence shown here is derived from an EMBL/GenBank/DDBJ whole genome shotgun (WGS) entry which is preliminary data.</text>
</comment>
<dbReference type="EMBL" id="JACIDT010000010">
    <property type="protein sequence ID" value="MBB3927254.1"/>
    <property type="molecule type" value="Genomic_DNA"/>
</dbReference>
<reference evidence="1 2" key="1">
    <citation type="submission" date="2020-08" db="EMBL/GenBank/DDBJ databases">
        <title>Genomic Encyclopedia of Type Strains, Phase IV (KMG-IV): sequencing the most valuable type-strain genomes for metagenomic binning, comparative biology and taxonomic classification.</title>
        <authorList>
            <person name="Goeker M."/>
        </authorList>
    </citation>
    <scope>NUCLEOTIDE SEQUENCE [LARGE SCALE GENOMIC DNA]</scope>
    <source>
        <strain evidence="1 2">DSM 26189</strain>
    </source>
</reference>
<dbReference type="AlphaFoldDB" id="A0A7W6FRP0"/>
<accession>A0A7W6FRP0</accession>
<organism evidence="1 2">
    <name type="scientific">Sphingobium jiangsuense</name>
    <dbReference type="NCBI Taxonomy" id="870476"/>
    <lineage>
        <taxon>Bacteria</taxon>
        <taxon>Pseudomonadati</taxon>
        <taxon>Pseudomonadota</taxon>
        <taxon>Alphaproteobacteria</taxon>
        <taxon>Sphingomonadales</taxon>
        <taxon>Sphingomonadaceae</taxon>
        <taxon>Sphingobium</taxon>
    </lineage>
</organism>